<gene>
    <name evidence="2" type="ORF">MNBD_ALPHA07-1062</name>
</gene>
<dbReference type="SUPFAM" id="SSF51306">
    <property type="entry name" value="LexA/Signal peptidase"/>
    <property type="match status" value="1"/>
</dbReference>
<name>A0A3B0RY47_9ZZZZ</name>
<protein>
    <recommendedName>
        <fullName evidence="3">Peptidase S24/S26A/S26B/S26C domain-containing protein</fullName>
    </recommendedName>
</protein>
<dbReference type="EMBL" id="UOEG01000181">
    <property type="protein sequence ID" value="VAV98490.1"/>
    <property type="molecule type" value="Genomic_DNA"/>
</dbReference>
<dbReference type="Gene3D" id="2.10.109.10">
    <property type="entry name" value="Umud Fragment, subunit A"/>
    <property type="match status" value="1"/>
</dbReference>
<reference evidence="2" key="1">
    <citation type="submission" date="2018-06" db="EMBL/GenBank/DDBJ databases">
        <authorList>
            <person name="Zhirakovskaya E."/>
        </authorList>
    </citation>
    <scope>NUCLEOTIDE SEQUENCE</scope>
</reference>
<feature type="region of interest" description="Disordered" evidence="1">
    <location>
        <begin position="65"/>
        <end position="93"/>
    </location>
</feature>
<sequence length="222" mass="24063">MTRFDLNNLRAFAQEGIARHGLRGYARKLDLDLGTLRSLRDGRDIQSSRMIGIVEAMGRTLLISDAPDGPRARAGGFGEASKDGEEPPEALRQGYLPIPYHPAQRTYGASAPVAFTRAWLDERGFAPENLCCVQAPDDTLAPGIAKGALCLIDGAERQVSGHVIWAHLEEGQLRLNYLSQPEPGMMLMSDADPTTPPVLRRGPELDQLLLLGRVVWAGALAG</sequence>
<dbReference type="AlphaFoldDB" id="A0A3B0RY47"/>
<organism evidence="2">
    <name type="scientific">hydrothermal vent metagenome</name>
    <dbReference type="NCBI Taxonomy" id="652676"/>
    <lineage>
        <taxon>unclassified sequences</taxon>
        <taxon>metagenomes</taxon>
        <taxon>ecological metagenomes</taxon>
    </lineage>
</organism>
<evidence type="ECO:0000256" key="1">
    <source>
        <dbReference type="SAM" id="MobiDB-lite"/>
    </source>
</evidence>
<dbReference type="InterPro" id="IPR036286">
    <property type="entry name" value="LexA/Signal_pep-like_sf"/>
</dbReference>
<accession>A0A3B0RY47</accession>
<evidence type="ECO:0008006" key="3">
    <source>
        <dbReference type="Google" id="ProtNLM"/>
    </source>
</evidence>
<proteinExistence type="predicted"/>
<evidence type="ECO:0000313" key="2">
    <source>
        <dbReference type="EMBL" id="VAV98490.1"/>
    </source>
</evidence>